<dbReference type="STRING" id="307972.A0A2G8JTS1"/>
<comment type="caution">
    <text evidence="4">The sequence shown here is derived from an EMBL/GenBank/DDBJ whole genome shotgun (WGS) entry which is preliminary data.</text>
</comment>
<feature type="domain" description="Concentrative nucleoside transporter C-terminal" evidence="2">
    <location>
        <begin position="81"/>
        <end position="108"/>
    </location>
</feature>
<evidence type="ECO:0000313" key="5">
    <source>
        <dbReference type="Proteomes" id="UP000230750"/>
    </source>
</evidence>
<dbReference type="PANTHER" id="PTHR10590">
    <property type="entry name" value="SODIUM/NUCLEOSIDE COTRANSPORTER"/>
    <property type="match status" value="1"/>
</dbReference>
<dbReference type="GO" id="GO:0005415">
    <property type="term" value="F:nucleoside:sodium symporter activity"/>
    <property type="evidence" value="ECO:0007669"/>
    <property type="project" value="TreeGrafter"/>
</dbReference>
<sequence length="270" mass="28810">MQVIIKKIAWLMQKTMQTSASESLNAAGNIFIGQTEAPLMIRPMIKDMTKSELHAVMTGGFATIAGSVLGAYIFFGISASHLLSASVMSAPAALAIAKLFYPETEESKHVDIDNIDLPKGSFVPTFSFRFLSSWVLSQEDCRLVAELIGIKTFLNEFVAYERLAGFIGNRQMVLDNTCRSSGGSRILHEVRSEIIATYALCGFSNVGSIGIQLGGLTPMAPSRAGDLASVALRALIAGSIACFTTACIAGLLYDEANYDASVVSINSTST</sequence>
<dbReference type="OrthoDB" id="6075923at2759"/>
<gene>
    <name evidence="4" type="ORF">BSL78_24080</name>
</gene>
<organism evidence="4 5">
    <name type="scientific">Stichopus japonicus</name>
    <name type="common">Sea cucumber</name>
    <dbReference type="NCBI Taxonomy" id="307972"/>
    <lineage>
        <taxon>Eukaryota</taxon>
        <taxon>Metazoa</taxon>
        <taxon>Echinodermata</taxon>
        <taxon>Eleutherozoa</taxon>
        <taxon>Echinozoa</taxon>
        <taxon>Holothuroidea</taxon>
        <taxon>Aspidochirotacea</taxon>
        <taxon>Aspidochirotida</taxon>
        <taxon>Stichopodidae</taxon>
        <taxon>Apostichopus</taxon>
    </lineage>
</organism>
<feature type="transmembrane region" description="Helical" evidence="1">
    <location>
        <begin position="81"/>
        <end position="101"/>
    </location>
</feature>
<keyword evidence="1" id="KW-0472">Membrane</keyword>
<dbReference type="Pfam" id="PF07670">
    <property type="entry name" value="Gate"/>
    <property type="match status" value="1"/>
</dbReference>
<reference evidence="4 5" key="1">
    <citation type="journal article" date="2017" name="PLoS Biol.">
        <title>The sea cucumber genome provides insights into morphological evolution and visceral regeneration.</title>
        <authorList>
            <person name="Zhang X."/>
            <person name="Sun L."/>
            <person name="Yuan J."/>
            <person name="Sun Y."/>
            <person name="Gao Y."/>
            <person name="Zhang L."/>
            <person name="Li S."/>
            <person name="Dai H."/>
            <person name="Hamel J.F."/>
            <person name="Liu C."/>
            <person name="Yu Y."/>
            <person name="Liu S."/>
            <person name="Lin W."/>
            <person name="Guo K."/>
            <person name="Jin S."/>
            <person name="Xu P."/>
            <person name="Storey K.B."/>
            <person name="Huan P."/>
            <person name="Zhang T."/>
            <person name="Zhou Y."/>
            <person name="Zhang J."/>
            <person name="Lin C."/>
            <person name="Li X."/>
            <person name="Xing L."/>
            <person name="Huo D."/>
            <person name="Sun M."/>
            <person name="Wang L."/>
            <person name="Mercier A."/>
            <person name="Li F."/>
            <person name="Yang H."/>
            <person name="Xiang J."/>
        </authorList>
    </citation>
    <scope>NUCLEOTIDE SEQUENCE [LARGE SCALE GENOMIC DNA]</scope>
    <source>
        <strain evidence="4">Shaxun</strain>
        <tissue evidence="4">Muscle</tissue>
    </source>
</reference>
<evidence type="ECO:0000256" key="1">
    <source>
        <dbReference type="SAM" id="Phobius"/>
    </source>
</evidence>
<evidence type="ECO:0000259" key="2">
    <source>
        <dbReference type="Pfam" id="PF07662"/>
    </source>
</evidence>
<dbReference type="GO" id="GO:0005886">
    <property type="term" value="C:plasma membrane"/>
    <property type="evidence" value="ECO:0007669"/>
    <property type="project" value="TreeGrafter"/>
</dbReference>
<dbReference type="InterPro" id="IPR008276">
    <property type="entry name" value="C_nuclsd_transpt"/>
</dbReference>
<feature type="transmembrane region" description="Helical" evidence="1">
    <location>
        <begin position="230"/>
        <end position="253"/>
    </location>
</feature>
<keyword evidence="1" id="KW-0812">Transmembrane</keyword>
<keyword evidence="5" id="KW-1185">Reference proteome</keyword>
<dbReference type="EMBL" id="MRZV01001278">
    <property type="protein sequence ID" value="PIK39095.1"/>
    <property type="molecule type" value="Genomic_DNA"/>
</dbReference>
<feature type="domain" description="Concentrative nucleoside transporter C-terminal" evidence="2">
    <location>
        <begin position="137"/>
        <end position="250"/>
    </location>
</feature>
<dbReference type="Proteomes" id="UP000230750">
    <property type="component" value="Unassembled WGS sequence"/>
</dbReference>
<name>A0A2G8JTS1_STIJA</name>
<accession>A0A2G8JTS1</accession>
<proteinExistence type="predicted"/>
<dbReference type="Pfam" id="PF07662">
    <property type="entry name" value="Nucleos_tra2_C"/>
    <property type="match status" value="2"/>
</dbReference>
<dbReference type="InterPro" id="IPR011642">
    <property type="entry name" value="Gate_dom"/>
</dbReference>
<feature type="domain" description="Nucleoside transporter/FeoB GTPase Gate" evidence="3">
    <location>
        <begin position="1"/>
        <end position="76"/>
    </location>
</feature>
<dbReference type="AlphaFoldDB" id="A0A2G8JTS1"/>
<keyword evidence="1" id="KW-1133">Transmembrane helix</keyword>
<feature type="transmembrane region" description="Helical" evidence="1">
    <location>
        <begin position="53"/>
        <end position="75"/>
    </location>
</feature>
<dbReference type="PANTHER" id="PTHR10590:SF4">
    <property type="entry name" value="SOLUTE CARRIER FAMILY 28 MEMBER 3"/>
    <property type="match status" value="1"/>
</dbReference>
<evidence type="ECO:0000259" key="3">
    <source>
        <dbReference type="Pfam" id="PF07670"/>
    </source>
</evidence>
<dbReference type="InterPro" id="IPR011657">
    <property type="entry name" value="CNT_C_dom"/>
</dbReference>
<evidence type="ECO:0000313" key="4">
    <source>
        <dbReference type="EMBL" id="PIK39095.1"/>
    </source>
</evidence>
<protein>
    <submittedName>
        <fullName evidence="4">Putative solute carrier family 28 member 3</fullName>
    </submittedName>
</protein>